<comment type="similarity">
    <text evidence="1">Belongs to the hemerythrin family.</text>
</comment>
<keyword evidence="5" id="KW-1185">Reference proteome</keyword>
<dbReference type="Gene3D" id="1.20.120.50">
    <property type="entry name" value="Hemerythrin-like"/>
    <property type="match status" value="1"/>
</dbReference>
<evidence type="ECO:0000256" key="3">
    <source>
        <dbReference type="ARBA" id="ARBA00023004"/>
    </source>
</evidence>
<dbReference type="KEGG" id="maes:Ga0123461_2404"/>
<dbReference type="EMBL" id="CP018799">
    <property type="protein sequence ID" value="ATX80803.1"/>
    <property type="molecule type" value="Genomic_DNA"/>
</dbReference>
<accession>A0A2K8L0P8</accession>
<evidence type="ECO:0000313" key="5">
    <source>
        <dbReference type="Proteomes" id="UP000231701"/>
    </source>
</evidence>
<keyword evidence="2" id="KW-0479">Metal-binding</keyword>
<dbReference type="InterPro" id="IPR035938">
    <property type="entry name" value="Hemerythrin-like_sf"/>
</dbReference>
<sequence length="36" mass="4271">MDSLPWKIEWSDELSMSNAEIDAEHQHFIKLVNELN</sequence>
<dbReference type="GO" id="GO:0046872">
    <property type="term" value="F:metal ion binding"/>
    <property type="evidence" value="ECO:0007669"/>
    <property type="project" value="UniProtKB-KW"/>
</dbReference>
<name>A0A2K8L0P8_MARES</name>
<dbReference type="AlphaFoldDB" id="A0A2K8L0P8"/>
<keyword evidence="3" id="KW-0408">Iron</keyword>
<dbReference type="Proteomes" id="UP000231701">
    <property type="component" value="Chromosome"/>
</dbReference>
<protein>
    <submittedName>
        <fullName evidence="4">Uncharacterized protein</fullName>
    </submittedName>
</protein>
<reference evidence="4 5" key="1">
    <citation type="submission" date="2016-12" db="EMBL/GenBank/DDBJ databases">
        <title>Isolation and genomic insights into novel planktonic Zetaproteobacteria from stratified waters of the Chesapeake Bay.</title>
        <authorList>
            <person name="McAllister S.M."/>
            <person name="Kato S."/>
            <person name="Chan C.S."/>
            <person name="Chiu B.K."/>
            <person name="Field E.K."/>
        </authorList>
    </citation>
    <scope>NUCLEOTIDE SEQUENCE [LARGE SCALE GENOMIC DNA]</scope>
    <source>
        <strain evidence="4 5">CP-5</strain>
    </source>
</reference>
<evidence type="ECO:0000256" key="1">
    <source>
        <dbReference type="ARBA" id="ARBA00010587"/>
    </source>
</evidence>
<gene>
    <name evidence="4" type="ORF">Ga0123461_2404</name>
</gene>
<organism evidence="4 5">
    <name type="scientific">Mariprofundus aestuarium</name>
    <dbReference type="NCBI Taxonomy" id="1921086"/>
    <lineage>
        <taxon>Bacteria</taxon>
        <taxon>Pseudomonadati</taxon>
        <taxon>Pseudomonadota</taxon>
        <taxon>Candidatius Mariprofundia</taxon>
        <taxon>Mariprofundales</taxon>
        <taxon>Mariprofundaceae</taxon>
        <taxon>Mariprofundus</taxon>
    </lineage>
</organism>
<proteinExistence type="inferred from homology"/>
<evidence type="ECO:0000256" key="2">
    <source>
        <dbReference type="ARBA" id="ARBA00022723"/>
    </source>
</evidence>
<dbReference type="SUPFAM" id="SSF47188">
    <property type="entry name" value="Hemerythrin-like"/>
    <property type="match status" value="1"/>
</dbReference>
<evidence type="ECO:0000313" key="4">
    <source>
        <dbReference type="EMBL" id="ATX80803.1"/>
    </source>
</evidence>